<dbReference type="GO" id="GO:0071277">
    <property type="term" value="P:cellular response to calcium ion"/>
    <property type="evidence" value="ECO:0007669"/>
    <property type="project" value="TreeGrafter"/>
</dbReference>
<dbReference type="GO" id="GO:0005544">
    <property type="term" value="F:calcium-dependent phospholipid binding"/>
    <property type="evidence" value="ECO:0007669"/>
    <property type="project" value="InterPro"/>
</dbReference>
<dbReference type="PANTHER" id="PTHR10857">
    <property type="entry name" value="COPINE"/>
    <property type="match status" value="1"/>
</dbReference>
<comment type="caution">
    <text evidence="2">The sequence shown here is derived from an EMBL/GenBank/DDBJ whole genome shotgun (WGS) entry which is preliminary data.</text>
</comment>
<dbReference type="Gene3D" id="2.60.40.150">
    <property type="entry name" value="C2 domain"/>
    <property type="match status" value="1"/>
</dbReference>
<dbReference type="Pfam" id="PF00168">
    <property type="entry name" value="C2"/>
    <property type="match status" value="1"/>
</dbReference>
<evidence type="ECO:0000313" key="3">
    <source>
        <dbReference type="Proteomes" id="UP000076078"/>
    </source>
</evidence>
<dbReference type="CDD" id="cd04047">
    <property type="entry name" value="C2B_Copine"/>
    <property type="match status" value="1"/>
</dbReference>
<dbReference type="AlphaFoldDB" id="A0A151ZF38"/>
<dbReference type="InterPro" id="IPR037768">
    <property type="entry name" value="C2B_Copine"/>
</dbReference>
<dbReference type="PANTHER" id="PTHR10857:SF106">
    <property type="entry name" value="C2 DOMAIN-CONTAINING PROTEIN"/>
    <property type="match status" value="1"/>
</dbReference>
<sequence>MAGRRIELRFHGYDLKTGLFKKVNSQLFAYIKGNGDSDFRFLGLTEQTIDHSKPYFQKPIFVEFFENTNQTVKLVLLNTENDSPFTAEPTINEKNLIGESDPVSVDKLLPPGTKTVINLKKDGKDSGTLDCRTYENLPTGKMITFRVKMTDLDKKDLFGLSDPYFFLSKVISHTDKPTVYKSPVIMKDLNPVYPDTITMRLEDFNGGNIDTQIHCMVYDWNSNGTAATIGFFFTTTRDLMGGKREFNIINDKKTNDKHYRNSGVFHFLDFNVYDA</sequence>
<dbReference type="InterPro" id="IPR045052">
    <property type="entry name" value="Copine"/>
</dbReference>
<dbReference type="OrthoDB" id="5855668at2759"/>
<accession>A0A151ZF38</accession>
<keyword evidence="3" id="KW-1185">Reference proteome</keyword>
<feature type="domain" description="C2" evidence="1">
    <location>
        <begin position="121"/>
        <end position="250"/>
    </location>
</feature>
<organism evidence="2 3">
    <name type="scientific">Tieghemostelium lacteum</name>
    <name type="common">Slime mold</name>
    <name type="synonym">Dictyostelium lacteum</name>
    <dbReference type="NCBI Taxonomy" id="361077"/>
    <lineage>
        <taxon>Eukaryota</taxon>
        <taxon>Amoebozoa</taxon>
        <taxon>Evosea</taxon>
        <taxon>Eumycetozoa</taxon>
        <taxon>Dictyostelia</taxon>
        <taxon>Dictyosteliales</taxon>
        <taxon>Raperosteliaceae</taxon>
        <taxon>Tieghemostelium</taxon>
    </lineage>
</organism>
<dbReference type="SUPFAM" id="SSF49562">
    <property type="entry name" value="C2 domain (Calcium/lipid-binding domain, CaLB)"/>
    <property type="match status" value="1"/>
</dbReference>
<dbReference type="InterPro" id="IPR000008">
    <property type="entry name" value="C2_dom"/>
</dbReference>
<proteinExistence type="predicted"/>
<evidence type="ECO:0000313" key="2">
    <source>
        <dbReference type="EMBL" id="KYQ92529.1"/>
    </source>
</evidence>
<evidence type="ECO:0000259" key="1">
    <source>
        <dbReference type="PROSITE" id="PS50004"/>
    </source>
</evidence>
<name>A0A151ZF38_TIELA</name>
<dbReference type="PROSITE" id="PS50004">
    <property type="entry name" value="C2"/>
    <property type="match status" value="1"/>
</dbReference>
<dbReference type="EMBL" id="LODT01000029">
    <property type="protein sequence ID" value="KYQ92529.1"/>
    <property type="molecule type" value="Genomic_DNA"/>
</dbReference>
<protein>
    <submittedName>
        <fullName evidence="2">Phospholipid-binding protein</fullName>
    </submittedName>
</protein>
<dbReference type="GO" id="GO:0005886">
    <property type="term" value="C:plasma membrane"/>
    <property type="evidence" value="ECO:0007669"/>
    <property type="project" value="TreeGrafter"/>
</dbReference>
<dbReference type="Proteomes" id="UP000076078">
    <property type="component" value="Unassembled WGS sequence"/>
</dbReference>
<reference evidence="2 3" key="1">
    <citation type="submission" date="2015-12" db="EMBL/GenBank/DDBJ databases">
        <title>Dictyostelia acquired genes for synthesis and detection of signals that induce cell-type specialization by lateral gene transfer from prokaryotes.</title>
        <authorList>
            <person name="Gloeckner G."/>
            <person name="Schaap P."/>
        </authorList>
    </citation>
    <scope>NUCLEOTIDE SEQUENCE [LARGE SCALE GENOMIC DNA]</scope>
    <source>
        <strain evidence="2 3">TK</strain>
    </source>
</reference>
<dbReference type="InterPro" id="IPR035892">
    <property type="entry name" value="C2_domain_sf"/>
</dbReference>
<gene>
    <name evidence="2" type="ORF">DLAC_06520</name>
</gene>
<dbReference type="InParanoid" id="A0A151ZF38"/>
<dbReference type="STRING" id="361077.A0A151ZF38"/>